<evidence type="ECO:0000313" key="3">
    <source>
        <dbReference type="EMBL" id="GHO84880.1"/>
    </source>
</evidence>
<dbReference type="Gene3D" id="2.120.10.70">
    <property type="entry name" value="Fucose-specific lectin"/>
    <property type="match status" value="2"/>
</dbReference>
<protein>
    <recommendedName>
        <fullName evidence="5">Fucose-specific lectin</fullName>
    </recommendedName>
</protein>
<feature type="transmembrane region" description="Helical" evidence="2">
    <location>
        <begin position="70"/>
        <end position="91"/>
    </location>
</feature>
<keyword evidence="4" id="KW-1185">Reference proteome</keyword>
<evidence type="ECO:0000256" key="1">
    <source>
        <dbReference type="SAM" id="MobiDB-lite"/>
    </source>
</evidence>
<accession>A0ABQ3VFV5</accession>
<evidence type="ECO:0000256" key="2">
    <source>
        <dbReference type="SAM" id="Phobius"/>
    </source>
</evidence>
<dbReference type="RefSeq" id="WP_201362508.1">
    <property type="nucleotide sequence ID" value="NZ_BNJJ01000007.1"/>
</dbReference>
<feature type="compositionally biased region" description="Low complexity" evidence="1">
    <location>
        <begin position="1"/>
        <end position="18"/>
    </location>
</feature>
<proteinExistence type="predicted"/>
<evidence type="ECO:0008006" key="5">
    <source>
        <dbReference type="Google" id="ProtNLM"/>
    </source>
</evidence>
<gene>
    <name evidence="3" type="ORF">KSZ_28860</name>
</gene>
<comment type="caution">
    <text evidence="3">The sequence shown here is derived from an EMBL/GenBank/DDBJ whole genome shotgun (WGS) entry which is preliminary data.</text>
</comment>
<feature type="region of interest" description="Disordered" evidence="1">
    <location>
        <begin position="1"/>
        <end position="22"/>
    </location>
</feature>
<dbReference type="EMBL" id="BNJJ01000007">
    <property type="protein sequence ID" value="GHO84880.1"/>
    <property type="molecule type" value="Genomic_DNA"/>
</dbReference>
<dbReference type="SUPFAM" id="SSF89372">
    <property type="entry name" value="Fucose-specific lectin"/>
    <property type="match status" value="1"/>
</dbReference>
<keyword evidence="2" id="KW-0812">Transmembrane</keyword>
<evidence type="ECO:0000313" key="4">
    <source>
        <dbReference type="Proteomes" id="UP000635565"/>
    </source>
</evidence>
<organism evidence="3 4">
    <name type="scientific">Dictyobacter formicarum</name>
    <dbReference type="NCBI Taxonomy" id="2778368"/>
    <lineage>
        <taxon>Bacteria</taxon>
        <taxon>Bacillati</taxon>
        <taxon>Chloroflexota</taxon>
        <taxon>Ktedonobacteria</taxon>
        <taxon>Ktedonobacterales</taxon>
        <taxon>Dictyobacteraceae</taxon>
        <taxon>Dictyobacter</taxon>
    </lineage>
</organism>
<sequence>MEPKDNASSSNAQASQSQEDSPILFIPDRIRVVTYKYKEKKSRKKEAPVFMTQRPWAITTQRRRARSKRVALPLAATIILLLGGGGAFYFLGLNPSHASGNKPALTVQASPRARAQILAAPTLQLLPVQGGAVAASQQISSGSTQTVYIDENSHIQQLSSKNGISWQQNDLTLATHSAISNGKALTNYSWDQGDRQQVAFIDVLGHIHILWAGADEHWQVLDVTQRAHAPLANGVTLVGYTAVADGSQHIVYIDQQKHIQLLTSTDGVQWQTTDITKSTRAPLANGIALSAFTWSKDGSNHIAYIDKNQHLQELSSTADGKWQDSDLTQYYGAPLANGNVIVAYEWRIAGSIHIDYIDSHNNIQELSKSTSTIWAVSNLTTLTNRPLAAGKSLSAYDWVQGNMRVLVYVDENKHIQELALPPFDRWQSNDLTQQAVTPLASDSGLVGIGWSSTGTKQVVFVDVNKRIHELTGFPGGKWKSSSW</sequence>
<reference evidence="3 4" key="1">
    <citation type="journal article" date="2021" name="Int. J. Syst. Evol. Microbiol.">
        <title>Reticulibacter mediterranei gen. nov., sp. nov., within the new family Reticulibacteraceae fam. nov., and Ktedonospora formicarum gen. nov., sp. nov., Ktedonobacter robiniae sp. nov., Dictyobacter formicarum sp. nov. and Dictyobacter arantiisoli sp. nov., belonging to the class Ktedonobacteria.</title>
        <authorList>
            <person name="Yabe S."/>
            <person name="Zheng Y."/>
            <person name="Wang C.M."/>
            <person name="Sakai Y."/>
            <person name="Abe K."/>
            <person name="Yokota A."/>
            <person name="Donadio S."/>
            <person name="Cavaletti L."/>
            <person name="Monciardini P."/>
        </authorList>
    </citation>
    <scope>NUCLEOTIDE SEQUENCE [LARGE SCALE GENOMIC DNA]</scope>
    <source>
        <strain evidence="3 4">SOSP1-9</strain>
    </source>
</reference>
<keyword evidence="2" id="KW-1133">Transmembrane helix</keyword>
<dbReference type="Proteomes" id="UP000635565">
    <property type="component" value="Unassembled WGS sequence"/>
</dbReference>
<keyword evidence="2" id="KW-0472">Membrane</keyword>
<name>A0ABQ3VFV5_9CHLR</name>